<dbReference type="Gene3D" id="3.40.33.10">
    <property type="entry name" value="CAP"/>
    <property type="match status" value="1"/>
</dbReference>
<dbReference type="Proteomes" id="UP000176939">
    <property type="component" value="Unassembled WGS sequence"/>
</dbReference>
<name>A0A1F7X386_9BACT</name>
<organism evidence="2 3">
    <name type="scientific">Candidatus Woesebacteria bacterium RBG_13_36_22</name>
    <dbReference type="NCBI Taxonomy" id="1802478"/>
    <lineage>
        <taxon>Bacteria</taxon>
        <taxon>Candidatus Woeseibacteriota</taxon>
    </lineage>
</organism>
<dbReference type="EMBL" id="MGFQ01000036">
    <property type="protein sequence ID" value="OGM08775.1"/>
    <property type="molecule type" value="Genomic_DNA"/>
</dbReference>
<keyword evidence="1" id="KW-1133">Transmembrane helix</keyword>
<sequence>MSLINIGIPWEKIIKVFLFSLALILFITVFIGIYFLGFLSGYNNGISDIEESLVSYTEVKITNTPTSIPPTPTPVVRITPKVVAPRVTWGGPELWQEVNKKRLEYGVNPLVQRDELCTVASIRLNELLELGKLDGHEGFSNLSERRSDLKWIFEEYSVVAEFLAVGGESPQETVSLWNSTLGHKKLLEGGEYVWGCIYAQNTFAVAITSY</sequence>
<protein>
    <recommendedName>
        <fullName evidence="4">SCP domain-containing protein</fullName>
    </recommendedName>
</protein>
<proteinExistence type="predicted"/>
<accession>A0A1F7X386</accession>
<gene>
    <name evidence="2" type="ORF">A2Z67_01860</name>
</gene>
<comment type="caution">
    <text evidence="2">The sequence shown here is derived from an EMBL/GenBank/DDBJ whole genome shotgun (WGS) entry which is preliminary data.</text>
</comment>
<evidence type="ECO:0000256" key="1">
    <source>
        <dbReference type="SAM" id="Phobius"/>
    </source>
</evidence>
<dbReference type="AlphaFoldDB" id="A0A1F7X386"/>
<keyword evidence="1" id="KW-0812">Transmembrane</keyword>
<feature type="transmembrane region" description="Helical" evidence="1">
    <location>
        <begin position="16"/>
        <end position="39"/>
    </location>
</feature>
<reference evidence="2 3" key="1">
    <citation type="journal article" date="2016" name="Nat. Commun.">
        <title>Thousands of microbial genomes shed light on interconnected biogeochemical processes in an aquifer system.</title>
        <authorList>
            <person name="Anantharaman K."/>
            <person name="Brown C.T."/>
            <person name="Hug L.A."/>
            <person name="Sharon I."/>
            <person name="Castelle C.J."/>
            <person name="Probst A.J."/>
            <person name="Thomas B.C."/>
            <person name="Singh A."/>
            <person name="Wilkins M.J."/>
            <person name="Karaoz U."/>
            <person name="Brodie E.L."/>
            <person name="Williams K.H."/>
            <person name="Hubbard S.S."/>
            <person name="Banfield J.F."/>
        </authorList>
    </citation>
    <scope>NUCLEOTIDE SEQUENCE [LARGE SCALE GENOMIC DNA]</scope>
</reference>
<dbReference type="InterPro" id="IPR035940">
    <property type="entry name" value="CAP_sf"/>
</dbReference>
<evidence type="ECO:0000313" key="3">
    <source>
        <dbReference type="Proteomes" id="UP000176939"/>
    </source>
</evidence>
<dbReference type="SUPFAM" id="SSF55797">
    <property type="entry name" value="PR-1-like"/>
    <property type="match status" value="1"/>
</dbReference>
<evidence type="ECO:0008006" key="4">
    <source>
        <dbReference type="Google" id="ProtNLM"/>
    </source>
</evidence>
<keyword evidence="1" id="KW-0472">Membrane</keyword>
<evidence type="ECO:0000313" key="2">
    <source>
        <dbReference type="EMBL" id="OGM08775.1"/>
    </source>
</evidence>